<protein>
    <submittedName>
        <fullName evidence="2">Uncharacterized protein</fullName>
    </submittedName>
</protein>
<evidence type="ECO:0000313" key="2">
    <source>
        <dbReference type="EMBL" id="AAF83086.1"/>
    </source>
</evidence>
<organism evidence="2 3">
    <name type="scientific">Xylella fastidiosa (strain 9a5c)</name>
    <dbReference type="NCBI Taxonomy" id="160492"/>
    <lineage>
        <taxon>Bacteria</taxon>
        <taxon>Pseudomonadati</taxon>
        <taxon>Pseudomonadota</taxon>
        <taxon>Gammaproteobacteria</taxon>
        <taxon>Lysobacterales</taxon>
        <taxon>Lysobacteraceae</taxon>
        <taxon>Xylella</taxon>
    </lineage>
</organism>
<reference evidence="2 3" key="1">
    <citation type="journal article" date="2000" name="Nature">
        <title>The genome sequence of the plant pathogen Xylella fastidiosa.</title>
        <authorList>
            <person name="Simpson A.J."/>
            <person name="Reinach F.C."/>
            <person name="Arruda P."/>
            <person name="Abreu F.A."/>
            <person name="Acencio M."/>
            <person name="Alvarenga R."/>
            <person name="Alves L.M."/>
            <person name="Araya J.E."/>
            <person name="Baia G.S."/>
            <person name="Baptista C.S."/>
            <person name="Barros M.H."/>
            <person name="Bonaccorsi E.D."/>
            <person name="Bordin S."/>
            <person name="Bove J.M."/>
            <person name="Briones M.R."/>
            <person name="Bueno M.R."/>
            <person name="Camargo A.A."/>
            <person name="Camargo L.E."/>
            <person name="Carraro D.M."/>
            <person name="Carrer H."/>
            <person name="Colauto N.B."/>
            <person name="Colombo C."/>
            <person name="Costa F.F."/>
            <person name="Costa M.C."/>
            <person name="Costa-Neto C.M."/>
            <person name="Coutinho L.L."/>
            <person name="Cristofani M."/>
            <person name="Dias-Neto E."/>
            <person name="Docena C."/>
            <person name="El-Dorry H."/>
            <person name="Facincani A.P."/>
            <person name="Ferreira A.J."/>
            <person name="Ferreira V.C."/>
            <person name="Ferro J.A."/>
            <person name="Fraga J.S."/>
            <person name="Franca S.C."/>
            <person name="Franco M.C."/>
            <person name="Frohme M."/>
            <person name="Furlan L.R."/>
            <person name="Garnier M."/>
            <person name="Goldman G.H."/>
            <person name="Goldman M.H."/>
            <person name="Gomes S.L."/>
            <person name="Gruber A."/>
            <person name="Ho P.L."/>
            <person name="Hoheisel J.D."/>
            <person name="Junqueira M.L."/>
            <person name="Kemper E.L."/>
            <person name="Kitajima J.P."/>
            <person name="Krieger J.E."/>
            <person name="Kuramae E.E."/>
            <person name="Laigret F."/>
            <person name="Lambais M.R."/>
            <person name="Leite L.C."/>
            <person name="Lemos E.G."/>
            <person name="Lemos M.V."/>
            <person name="Lopes S.A."/>
            <person name="Lopes C.R."/>
            <person name="Machado J.A."/>
            <person name="Machado M.A."/>
            <person name="Madeira A.M."/>
            <person name="Madeira H.M."/>
            <person name="Marino C.L."/>
            <person name="Marques M.V."/>
            <person name="Martins E.A."/>
            <person name="Martins E.M."/>
            <person name="Matsukuma A.Y."/>
            <person name="Menck C.F."/>
            <person name="Miracca E.C."/>
            <person name="Miyaki C.Y."/>
            <person name="Monteriro-Vitorello C.B."/>
            <person name="Moon D.H."/>
            <person name="Nagai M.A."/>
            <person name="Nascimento A.L."/>
            <person name="Netto L.E."/>
            <person name="Nhani A.Jr."/>
            <person name="Nobrega F.G."/>
            <person name="Nunes L.R."/>
            <person name="Oliveira M.A."/>
            <person name="de Oliveira M.C."/>
            <person name="de Oliveira R.C."/>
            <person name="Palmieri D.A."/>
            <person name="Paris A."/>
            <person name="Peixoto B.R."/>
            <person name="Pereira G.A."/>
            <person name="Pereira H.A.Jr."/>
            <person name="Pesquero J.B."/>
            <person name="Quaggio R.B."/>
            <person name="Roberto P.G."/>
            <person name="Rodrigues V."/>
            <person name="de M Rosa A.J."/>
            <person name="de Rosa V.E.Jr."/>
            <person name="de Sa R.G."/>
            <person name="Santelli R.V."/>
            <person name="Sawasaki H.E."/>
            <person name="da Silva A.C."/>
            <person name="da Silva A.M."/>
            <person name="da Silva F.R."/>
            <person name="da Silva W.A.Jr."/>
            <person name="da Silveira J.F."/>
            <person name="Silvestri M.L."/>
            <person name="Siqueira W.J."/>
            <person name="de Souza A.A."/>
            <person name="de Souza A.P."/>
            <person name="Terenzi M.F."/>
            <person name="Truffi D."/>
            <person name="Tsai S.M."/>
            <person name="Tsuhako M.H."/>
            <person name="Vallada H."/>
            <person name="Van Sluys M.A."/>
            <person name="Verjovski-Almeida S."/>
            <person name="Vettore A.L."/>
            <person name="Zago M.A."/>
            <person name="Zatz M."/>
            <person name="Meidanis J."/>
            <person name="Setubal J.C."/>
        </authorList>
    </citation>
    <scope>NUCLEOTIDE SEQUENCE [LARGE SCALE GENOMIC DNA]</scope>
    <source>
        <strain evidence="2 3">9a5c</strain>
    </source>
</reference>
<dbReference type="STRING" id="160492.XF_0273"/>
<dbReference type="Proteomes" id="UP000000812">
    <property type="component" value="Chromosome"/>
</dbReference>
<gene>
    <name evidence="2" type="ordered locus">XF_0273</name>
</gene>
<dbReference type="KEGG" id="xfa:XF_0273"/>
<evidence type="ECO:0000256" key="1">
    <source>
        <dbReference type="SAM" id="MobiDB-lite"/>
    </source>
</evidence>
<evidence type="ECO:0000313" key="3">
    <source>
        <dbReference type="Proteomes" id="UP000000812"/>
    </source>
</evidence>
<sequence>MNRLIEHRNKQQHADTKRPDDLCLHQEALQSQTTRL</sequence>
<dbReference type="HOGENOM" id="CLU_3359280_0_0_6"/>
<name>Q9PGM5_XYLFA</name>
<feature type="region of interest" description="Disordered" evidence="1">
    <location>
        <begin position="1"/>
        <end position="23"/>
    </location>
</feature>
<dbReference type="AlphaFoldDB" id="Q9PGM5"/>
<proteinExistence type="predicted"/>
<accession>Q9PGM5</accession>
<dbReference type="EMBL" id="AE003849">
    <property type="protein sequence ID" value="AAF83086.1"/>
    <property type="molecule type" value="Genomic_DNA"/>
</dbReference>
<dbReference type="PIR" id="F82827">
    <property type="entry name" value="F82827"/>
</dbReference>